<dbReference type="Proteomes" id="UP000260136">
    <property type="component" value="Chromosome"/>
</dbReference>
<proteinExistence type="predicted"/>
<dbReference type="SUPFAM" id="SSF57783">
    <property type="entry name" value="Zinc beta-ribbon"/>
    <property type="match status" value="1"/>
</dbReference>
<dbReference type="InterPro" id="IPR036977">
    <property type="entry name" value="DNA_primase_Znf_CHC2"/>
</dbReference>
<dbReference type="GO" id="GO:0008270">
    <property type="term" value="F:zinc ion binding"/>
    <property type="evidence" value="ECO:0007669"/>
    <property type="project" value="UniProtKB-KW"/>
</dbReference>
<gene>
    <name evidence="5" type="primary">dnaG_2</name>
    <name evidence="5" type="ORF">NCTC10115_00879</name>
</gene>
<dbReference type="PANTHER" id="PTHR30313">
    <property type="entry name" value="DNA PRIMASE"/>
    <property type="match status" value="1"/>
</dbReference>
<dbReference type="InterPro" id="IPR050219">
    <property type="entry name" value="DnaG_primase"/>
</dbReference>
<name>A0A3B0PLU1_MYCGL</name>
<reference evidence="6" key="1">
    <citation type="submission" date="2018-06" db="EMBL/GenBank/DDBJ databases">
        <authorList>
            <consortium name="Pathogen Informatics"/>
        </authorList>
    </citation>
    <scope>NUCLEOTIDE SEQUENCE [LARGE SCALE GENOMIC DNA]</scope>
    <source>
        <strain evidence="6">NCTC10115</strain>
    </source>
</reference>
<dbReference type="EC" id="2.7.7.-" evidence="5"/>
<dbReference type="GO" id="GO:0003677">
    <property type="term" value="F:DNA binding"/>
    <property type="evidence" value="ECO:0007669"/>
    <property type="project" value="InterPro"/>
</dbReference>
<evidence type="ECO:0000259" key="4">
    <source>
        <dbReference type="Pfam" id="PF01807"/>
    </source>
</evidence>
<protein>
    <submittedName>
        <fullName evidence="5">DNA primase</fullName>
        <ecNumber evidence="5">2.7.7.-</ecNumber>
    </submittedName>
</protein>
<dbReference type="GO" id="GO:0006269">
    <property type="term" value="P:DNA replication, synthesis of primer"/>
    <property type="evidence" value="ECO:0007669"/>
    <property type="project" value="TreeGrafter"/>
</dbReference>
<dbReference type="Gene3D" id="3.90.580.10">
    <property type="entry name" value="Zinc finger, CHC2-type domain"/>
    <property type="match status" value="1"/>
</dbReference>
<dbReference type="PANTHER" id="PTHR30313:SF2">
    <property type="entry name" value="DNA PRIMASE"/>
    <property type="match status" value="1"/>
</dbReference>
<feature type="domain" description="Zinc finger CHC2-type" evidence="4">
    <location>
        <begin position="9"/>
        <end position="58"/>
    </location>
</feature>
<dbReference type="GO" id="GO:0003899">
    <property type="term" value="F:DNA-directed RNA polymerase activity"/>
    <property type="evidence" value="ECO:0007669"/>
    <property type="project" value="InterPro"/>
</dbReference>
<dbReference type="InterPro" id="IPR002694">
    <property type="entry name" value="Znf_CHC2"/>
</dbReference>
<keyword evidence="3" id="KW-0862">Zinc</keyword>
<evidence type="ECO:0000256" key="2">
    <source>
        <dbReference type="ARBA" id="ARBA00022771"/>
    </source>
</evidence>
<evidence type="ECO:0000256" key="3">
    <source>
        <dbReference type="ARBA" id="ARBA00022833"/>
    </source>
</evidence>
<keyword evidence="5" id="KW-0808">Transferase</keyword>
<dbReference type="EMBL" id="LS991952">
    <property type="protein sequence ID" value="SYV94554.1"/>
    <property type="molecule type" value="Genomic_DNA"/>
</dbReference>
<keyword evidence="5" id="KW-0548">Nucleotidyltransferase</keyword>
<organism evidence="5 6">
    <name type="scientific">Mycoplasmoides gallisepticum</name>
    <name type="common">Mycoplasma gallisepticum</name>
    <dbReference type="NCBI Taxonomy" id="2096"/>
    <lineage>
        <taxon>Bacteria</taxon>
        <taxon>Bacillati</taxon>
        <taxon>Mycoplasmatota</taxon>
        <taxon>Mycoplasmoidales</taxon>
        <taxon>Mycoplasmoidaceae</taxon>
        <taxon>Mycoplasmoides</taxon>
    </lineage>
</organism>
<keyword evidence="1" id="KW-0479">Metal-binding</keyword>
<evidence type="ECO:0000313" key="6">
    <source>
        <dbReference type="Proteomes" id="UP000260136"/>
    </source>
</evidence>
<evidence type="ECO:0000256" key="1">
    <source>
        <dbReference type="ARBA" id="ARBA00022723"/>
    </source>
</evidence>
<dbReference type="GO" id="GO:0005737">
    <property type="term" value="C:cytoplasm"/>
    <property type="evidence" value="ECO:0007669"/>
    <property type="project" value="TreeGrafter"/>
</dbReference>
<evidence type="ECO:0000313" key="5">
    <source>
        <dbReference type="EMBL" id="SYV94554.1"/>
    </source>
</evidence>
<dbReference type="Pfam" id="PF01807">
    <property type="entry name" value="Zn_ribbon_DnaG"/>
    <property type="match status" value="1"/>
</dbReference>
<keyword evidence="2" id="KW-0863">Zinc-finger</keyword>
<sequence>MSNDLNQLAKYLRKKISVSSIISKYLDLEKKGSNYKSLCPFHDDNTPSFSVNDTKQVW</sequence>
<dbReference type="AlphaFoldDB" id="A0A3B0PLU1"/>
<feature type="non-terminal residue" evidence="5">
    <location>
        <position position="58"/>
    </location>
</feature>
<accession>A0A3B0PLU1</accession>